<dbReference type="PANTHER" id="PTHR13847">
    <property type="entry name" value="SARCOSINE DEHYDROGENASE-RELATED"/>
    <property type="match status" value="1"/>
</dbReference>
<feature type="domain" description="FAD dependent oxidoreductase" evidence="2">
    <location>
        <begin position="6"/>
        <end position="394"/>
    </location>
</feature>
<accession>A0A511XDB0</accession>
<evidence type="ECO:0000256" key="1">
    <source>
        <dbReference type="ARBA" id="ARBA00023002"/>
    </source>
</evidence>
<dbReference type="GO" id="GO:0005737">
    <property type="term" value="C:cytoplasm"/>
    <property type="evidence" value="ECO:0007669"/>
    <property type="project" value="TreeGrafter"/>
</dbReference>
<gene>
    <name evidence="3" type="ORF">ANI02nite_28160</name>
</gene>
<reference evidence="3 4" key="1">
    <citation type="submission" date="2019-07" db="EMBL/GenBank/DDBJ databases">
        <title>Whole genome shotgun sequence of Acetobacter nitrogenifigens NBRC 105050.</title>
        <authorList>
            <person name="Hosoyama A."/>
            <person name="Uohara A."/>
            <person name="Ohji S."/>
            <person name="Ichikawa N."/>
        </authorList>
    </citation>
    <scope>NUCLEOTIDE SEQUENCE [LARGE SCALE GENOMIC DNA]</scope>
    <source>
        <strain evidence="3 4">NBRC 105050</strain>
    </source>
</reference>
<dbReference type="STRING" id="1120919.GCA_000429165_02908"/>
<organism evidence="3 4">
    <name type="scientific">Acetobacter nitrogenifigens DSM 23921 = NBRC 105050</name>
    <dbReference type="NCBI Taxonomy" id="1120919"/>
    <lineage>
        <taxon>Bacteria</taxon>
        <taxon>Pseudomonadati</taxon>
        <taxon>Pseudomonadota</taxon>
        <taxon>Alphaproteobacteria</taxon>
        <taxon>Acetobacterales</taxon>
        <taxon>Acetobacteraceae</taxon>
        <taxon>Acetobacter</taxon>
    </lineage>
</organism>
<name>A0A511XDB0_9PROT</name>
<dbReference type="InterPro" id="IPR036188">
    <property type="entry name" value="FAD/NAD-bd_sf"/>
</dbReference>
<dbReference type="AlphaFoldDB" id="A0A511XDB0"/>
<dbReference type="SUPFAM" id="SSF51905">
    <property type="entry name" value="FAD/NAD(P)-binding domain"/>
    <property type="match status" value="1"/>
</dbReference>
<protein>
    <submittedName>
        <fullName evidence="3">Oxidoreductase</fullName>
    </submittedName>
</protein>
<sequence length="412" mass="45018">MAGRSVLVLGGGMCGVGVAWHLLQRGFEVTLVDRRGPGEETSYGNACLIQRECVEPHEFPHDIRMLARIGLGRDNSATYHWDAMPGLVRPLARYWLNSRPGRYRSIVRSYEALIRHCLSEHAPMIEAAGAEDLLARVGFKQLIPTEADFDAQTTSARRLQREFGVNSVALDADALAASEPALRVRMAGAIHWTDPWLVRDPGELVKRYAALFEREGGKIVQGDAMTLARKGSSWTVGTDAGSIDASSAVIALGPWSDQLMTKLGYDYPLFIKRGYHLHYKPDVRLNTPVMDPVAGMVVVPAKRGTRVTTGAEFAKLGAAPSPRQLVGAEARARELFDLGRAVEDAPWLGNRPCTPDMLPVVGAAASHPGLWLHFGHAHQGFTLGPATGRLLAEMMNGETPYIDPHPYTPSRF</sequence>
<dbReference type="GO" id="GO:0016491">
    <property type="term" value="F:oxidoreductase activity"/>
    <property type="evidence" value="ECO:0007669"/>
    <property type="project" value="UniProtKB-KW"/>
</dbReference>
<evidence type="ECO:0000313" key="3">
    <source>
        <dbReference type="EMBL" id="GEN60932.1"/>
    </source>
</evidence>
<dbReference type="Gene3D" id="3.30.9.10">
    <property type="entry name" value="D-Amino Acid Oxidase, subunit A, domain 2"/>
    <property type="match status" value="1"/>
</dbReference>
<dbReference type="PANTHER" id="PTHR13847:SF289">
    <property type="entry name" value="GLYCINE OXIDASE"/>
    <property type="match status" value="1"/>
</dbReference>
<dbReference type="InterPro" id="IPR006076">
    <property type="entry name" value="FAD-dep_OxRdtase"/>
</dbReference>
<dbReference type="Pfam" id="PF01266">
    <property type="entry name" value="DAO"/>
    <property type="match status" value="1"/>
</dbReference>
<dbReference type="RefSeq" id="WP_026398501.1">
    <property type="nucleotide sequence ID" value="NZ_AUBI01000013.1"/>
</dbReference>
<dbReference type="Gene3D" id="3.50.50.60">
    <property type="entry name" value="FAD/NAD(P)-binding domain"/>
    <property type="match status" value="2"/>
</dbReference>
<dbReference type="SUPFAM" id="SSF54373">
    <property type="entry name" value="FAD-linked reductases, C-terminal domain"/>
    <property type="match status" value="1"/>
</dbReference>
<evidence type="ECO:0000259" key="2">
    <source>
        <dbReference type="Pfam" id="PF01266"/>
    </source>
</evidence>
<evidence type="ECO:0000313" key="4">
    <source>
        <dbReference type="Proteomes" id="UP000321635"/>
    </source>
</evidence>
<keyword evidence="4" id="KW-1185">Reference proteome</keyword>
<dbReference type="Proteomes" id="UP000321635">
    <property type="component" value="Unassembled WGS sequence"/>
</dbReference>
<comment type="caution">
    <text evidence="3">The sequence shown here is derived from an EMBL/GenBank/DDBJ whole genome shotgun (WGS) entry which is preliminary data.</text>
</comment>
<dbReference type="EMBL" id="BJYF01000022">
    <property type="protein sequence ID" value="GEN60932.1"/>
    <property type="molecule type" value="Genomic_DNA"/>
</dbReference>
<keyword evidence="1" id="KW-0560">Oxidoreductase</keyword>
<proteinExistence type="predicted"/>
<dbReference type="OrthoDB" id="9805337at2"/>